<feature type="domain" description="SMP-30/Gluconolactonase/LRE-like region" evidence="1">
    <location>
        <begin position="334"/>
        <end position="461"/>
    </location>
</feature>
<organism evidence="2">
    <name type="scientific">marine metagenome</name>
    <dbReference type="NCBI Taxonomy" id="408172"/>
    <lineage>
        <taxon>unclassified sequences</taxon>
        <taxon>metagenomes</taxon>
        <taxon>ecological metagenomes</taxon>
    </lineage>
</organism>
<proteinExistence type="predicted"/>
<dbReference type="InterPro" id="IPR011042">
    <property type="entry name" value="6-blade_b-propeller_TolB-like"/>
</dbReference>
<evidence type="ECO:0000313" key="2">
    <source>
        <dbReference type="EMBL" id="SVB89590.1"/>
    </source>
</evidence>
<dbReference type="EMBL" id="UINC01062713">
    <property type="protein sequence ID" value="SVB89590.1"/>
    <property type="molecule type" value="Genomic_DNA"/>
</dbReference>
<dbReference type="InterPro" id="IPR002110">
    <property type="entry name" value="Ankyrin_rpt"/>
</dbReference>
<reference evidence="2" key="1">
    <citation type="submission" date="2018-05" db="EMBL/GenBank/DDBJ databases">
        <authorList>
            <person name="Lanie J.A."/>
            <person name="Ng W.-L."/>
            <person name="Kazmierczak K.M."/>
            <person name="Andrzejewski T.M."/>
            <person name="Davidsen T.M."/>
            <person name="Wayne K.J."/>
            <person name="Tettelin H."/>
            <person name="Glass J.I."/>
            <person name="Rusch D."/>
            <person name="Podicherti R."/>
            <person name="Tsui H.-C.T."/>
            <person name="Winkler M.E."/>
        </authorList>
    </citation>
    <scope>NUCLEOTIDE SEQUENCE</scope>
</reference>
<dbReference type="Pfam" id="PF08450">
    <property type="entry name" value="SGL"/>
    <property type="match status" value="1"/>
</dbReference>
<sequence length="462" mass="49207">QHPAFEEAVALIDAGDVSGLDSLLSAAPGVVNAAGYDHELFPLPQLRGARLLHVLAGSDRAPLPSNVAELARILYSHGADASALTADSTGVLQSVMTSSQLLWLDGADDLIRMALDAGATAGPETMWNALVGEPRWFEGLGANHFNMARILVAGGIEVDLPFTAAVGDVTALASFFDADGSMLPSANTQFRPKMPDEPSDQHLLDLSLSYAAYAGNVEAIDWLLDKGAAIDSQPQGFFDSFSAERGGVGALHKAIYADQAAAVRRLLERGADMGLMDDNFNSPPIFWASFLRRTQALDVLQEFMGGSEGPAQEGDEPYVAKILTEAGGFPQGIEGPAVDAEGRLYAVNFETQGTIGVADADGTASLFVELPQGSIGNGIRFDRAGNMLIADYMRHNVLRVDMETREISVFAHEAEMNQPNDLAIASDDVLYASDPNWREGTGQLWRISPQGEVQRLASNMGT</sequence>
<dbReference type="PROSITE" id="PS50297">
    <property type="entry name" value="ANK_REP_REGION"/>
    <property type="match status" value="1"/>
</dbReference>
<gene>
    <name evidence="2" type="ORF">METZ01_LOCUS242444</name>
</gene>
<dbReference type="Gene3D" id="2.120.10.30">
    <property type="entry name" value="TolB, C-terminal domain"/>
    <property type="match status" value="1"/>
</dbReference>
<dbReference type="PROSITE" id="PS50088">
    <property type="entry name" value="ANK_REPEAT"/>
    <property type="match status" value="1"/>
</dbReference>
<feature type="non-terminal residue" evidence="2">
    <location>
        <position position="462"/>
    </location>
</feature>
<dbReference type="InterPro" id="IPR013658">
    <property type="entry name" value="SGL"/>
</dbReference>
<dbReference type="InterPro" id="IPR051262">
    <property type="entry name" value="SMP-30/CGR1_Lactonase"/>
</dbReference>
<protein>
    <recommendedName>
        <fullName evidence="1">SMP-30/Gluconolactonase/LRE-like region domain-containing protein</fullName>
    </recommendedName>
</protein>
<dbReference type="SMART" id="SM00248">
    <property type="entry name" value="ANK"/>
    <property type="match status" value="3"/>
</dbReference>
<dbReference type="PANTHER" id="PTHR47572:SF5">
    <property type="entry name" value="BLR2277 PROTEIN"/>
    <property type="match status" value="1"/>
</dbReference>
<accession>A0A382HQN9</accession>
<dbReference type="SUPFAM" id="SSF48403">
    <property type="entry name" value="Ankyrin repeat"/>
    <property type="match status" value="1"/>
</dbReference>
<dbReference type="AlphaFoldDB" id="A0A382HQN9"/>
<name>A0A382HQN9_9ZZZZ</name>
<dbReference type="InterPro" id="IPR036770">
    <property type="entry name" value="Ankyrin_rpt-contain_sf"/>
</dbReference>
<feature type="non-terminal residue" evidence="2">
    <location>
        <position position="1"/>
    </location>
</feature>
<dbReference type="Gene3D" id="1.25.40.20">
    <property type="entry name" value="Ankyrin repeat-containing domain"/>
    <property type="match status" value="1"/>
</dbReference>
<dbReference type="PANTHER" id="PTHR47572">
    <property type="entry name" value="LIPOPROTEIN-RELATED"/>
    <property type="match status" value="1"/>
</dbReference>
<evidence type="ECO:0000259" key="1">
    <source>
        <dbReference type="Pfam" id="PF08450"/>
    </source>
</evidence>
<dbReference type="SUPFAM" id="SSF63829">
    <property type="entry name" value="Calcium-dependent phosphotriesterase"/>
    <property type="match status" value="1"/>
</dbReference>